<dbReference type="EMBL" id="JADGJD010000084">
    <property type="protein sequence ID" value="KAJ3055341.1"/>
    <property type="molecule type" value="Genomic_DNA"/>
</dbReference>
<gene>
    <name evidence="2" type="ORF">HK097_010841</name>
</gene>
<accession>A0AAD5SP51</accession>
<feature type="compositionally biased region" description="Polar residues" evidence="1">
    <location>
        <begin position="137"/>
        <end position="147"/>
    </location>
</feature>
<protein>
    <submittedName>
        <fullName evidence="2">Uncharacterized protein</fullName>
    </submittedName>
</protein>
<reference evidence="2" key="1">
    <citation type="submission" date="2020-05" db="EMBL/GenBank/DDBJ databases">
        <title>Phylogenomic resolution of chytrid fungi.</title>
        <authorList>
            <person name="Stajich J.E."/>
            <person name="Amses K."/>
            <person name="Simmons R."/>
            <person name="Seto K."/>
            <person name="Myers J."/>
            <person name="Bonds A."/>
            <person name="Quandt C.A."/>
            <person name="Barry K."/>
            <person name="Liu P."/>
            <person name="Grigoriev I."/>
            <person name="Longcore J.E."/>
            <person name="James T.Y."/>
        </authorList>
    </citation>
    <scope>NUCLEOTIDE SEQUENCE</scope>
    <source>
        <strain evidence="2">JEL0318</strain>
    </source>
</reference>
<keyword evidence="3" id="KW-1185">Reference proteome</keyword>
<evidence type="ECO:0000313" key="3">
    <source>
        <dbReference type="Proteomes" id="UP001212841"/>
    </source>
</evidence>
<comment type="caution">
    <text evidence="2">The sequence shown here is derived from an EMBL/GenBank/DDBJ whole genome shotgun (WGS) entry which is preliminary data.</text>
</comment>
<proteinExistence type="predicted"/>
<feature type="compositionally biased region" description="Polar residues" evidence="1">
    <location>
        <begin position="87"/>
        <end position="116"/>
    </location>
</feature>
<evidence type="ECO:0000256" key="1">
    <source>
        <dbReference type="SAM" id="MobiDB-lite"/>
    </source>
</evidence>
<feature type="compositionally biased region" description="Low complexity" evidence="1">
    <location>
        <begin position="336"/>
        <end position="353"/>
    </location>
</feature>
<feature type="region of interest" description="Disordered" evidence="1">
    <location>
        <begin position="380"/>
        <end position="417"/>
    </location>
</feature>
<dbReference type="AlphaFoldDB" id="A0AAD5SP51"/>
<feature type="region of interest" description="Disordered" evidence="1">
    <location>
        <begin position="82"/>
        <end position="116"/>
    </location>
</feature>
<dbReference type="Proteomes" id="UP001212841">
    <property type="component" value="Unassembled WGS sequence"/>
</dbReference>
<sequence>MAPSLKFWKSKKDKEKKEKIKAAKVALIVQQSERVNAATGIPDRIGSAKAALKAQAEYINATAPDSQPLTIETVAPSLRSKSAGIGRNSQPMGLAATNTASTGLPTQKSQNALTSPSPIEATDPVAVSVPTLQSQHVVTPPQSQYNATAPPPQKDEFEKQRKAYGLPEGVTGFVVTDAGYIVTYSAKEWAAVLELQKDKRSFAMGANHHLDTHLRKAVHSTNKSTPTSYTFKPHSGTSITFQPDDTCLLPALSFEAERAQHGLPPGVTSFIILGDKSVVGTLETKDCDGALITRVCDSKFDWKQELGRLNSAIMSDDDIVDGVETAKSRMSVSVEKPVAATKAPEPTPKANATSNPAPVKTRTSGPSAVFNSISKHATSVLKASPPTSASKPDPKPPLPNTKVSLTDAGLVPKSRPSTFTNRDGITYLSPSLFERERIAREIGPEFIAFVDLDEEVDGCKYFGVLNLEEWSQLRAMQQNGRKETLGKTYFLHQPCQNMSGVRVLPAGRFEQERLKHNIPDGVIAFVLRNGKDALLCYTPDEFATLRDAQLKGWENEHTEGTDWSGRTFFFDEFGEYPSEHPDHPHLYNVFEYVQTNPESVYGKPLSDSEGRDLRAWDRPEGALLSPSDFRTACETHHIPVVGIIGFIIQHGPEHDVHMLIAFPDQRDSVIRERQKGNTLAMGRMFSLASEDNSTAGPAEYHLLSLDAAVPLAGSGDFPNLPTYPYPTSDST</sequence>
<name>A0AAD5SP51_9FUNG</name>
<organism evidence="2 3">
    <name type="scientific">Rhizophlyctis rosea</name>
    <dbReference type="NCBI Taxonomy" id="64517"/>
    <lineage>
        <taxon>Eukaryota</taxon>
        <taxon>Fungi</taxon>
        <taxon>Fungi incertae sedis</taxon>
        <taxon>Chytridiomycota</taxon>
        <taxon>Chytridiomycota incertae sedis</taxon>
        <taxon>Chytridiomycetes</taxon>
        <taxon>Rhizophlyctidales</taxon>
        <taxon>Rhizophlyctidaceae</taxon>
        <taxon>Rhizophlyctis</taxon>
    </lineage>
</organism>
<feature type="region of interest" description="Disordered" evidence="1">
    <location>
        <begin position="137"/>
        <end position="157"/>
    </location>
</feature>
<feature type="region of interest" description="Disordered" evidence="1">
    <location>
        <begin position="328"/>
        <end position="368"/>
    </location>
</feature>
<evidence type="ECO:0000313" key="2">
    <source>
        <dbReference type="EMBL" id="KAJ3055341.1"/>
    </source>
</evidence>